<dbReference type="InterPro" id="IPR008964">
    <property type="entry name" value="Invasin/intimin_cell_adhesion"/>
</dbReference>
<evidence type="ECO:0000313" key="4">
    <source>
        <dbReference type="Proteomes" id="UP001597120"/>
    </source>
</evidence>
<dbReference type="Pfam" id="PF07940">
    <property type="entry name" value="Hepar_II_III_C"/>
    <property type="match status" value="1"/>
</dbReference>
<dbReference type="Gene3D" id="2.60.120.260">
    <property type="entry name" value="Galactose-binding domain-like"/>
    <property type="match status" value="1"/>
</dbReference>
<dbReference type="Pfam" id="PF02368">
    <property type="entry name" value="Big_2"/>
    <property type="match status" value="1"/>
</dbReference>
<evidence type="ECO:0000313" key="3">
    <source>
        <dbReference type="EMBL" id="MFD0868472.1"/>
    </source>
</evidence>
<dbReference type="SUPFAM" id="SSF49373">
    <property type="entry name" value="Invasin/intimin cell-adhesion fragments"/>
    <property type="match status" value="2"/>
</dbReference>
<comment type="subcellular location">
    <subcellularLocation>
        <location evidence="1">Cell envelope</location>
    </subcellularLocation>
</comment>
<dbReference type="InterPro" id="IPR054470">
    <property type="entry name" value="FIMAH_dom"/>
</dbReference>
<dbReference type="RefSeq" id="WP_379286471.1">
    <property type="nucleotide sequence ID" value="NZ_JBHTIU010000013.1"/>
</dbReference>
<sequence length="1712" mass="189321">MSSYFYKQLRAKLSVIMAIMLTVTMFPVPFAGSLLVHAEAAEPPAEYTYMFIDAYSGDSNLRVLGDINEKPITRKVDLYGTSIAADAVGQSRSFEFDVPRTGYYLLEFQGYLYKAAGNGDLFIDEERIGRYDFYDPGSMFGPTVPLKTVYLTEGTHTITFQVAGRNPMADKGSNYSLYPYKFSLIEQEGLPSLQLSVSAAKQILLMNETTSVQASVYKSDGTPVNQTTFSYASENDHIASIDESGLITGLAEGSSVIHVQAEADGLKAVQSLNIQVVNALLESVELGMDGGPLPLMGTRQLHVSGMLSNGADADLSGAEMVFHSSDPQTVRVDETGQVTGLKKGTAVIQVQVTLAGRTVSAELPIEVTDSRLAGVQLKLDKDDVVQSQYVKASVEGVLDNGEKADLSQAEIVFTSSNDQVLLKKTEGGFFKAVGVGAAAITVDVTFAGVTQSDGVTVEVGELTSSKTRSTFYTEEKVANARNNVQQYEWAKGHRSGAVSAAAKYVEAGWDFLWKSVPPQTLPRSYAVNQPLGSPVSGKEIDKWGNYPYKADPFNEPWKLIDPSAVDENGKNYRYPTNDFKSYYESGLDEQGIFRRELADPQYLVNELYPEKGETWGVDDGYGWVDENGNYYTFISYYTHWHLWYSNGVVVDAIKALRDAYIFTGEKQYAQAGIVLLDRIADVYPSLDLRVFDRSIYWHSDGGRAGGKAVGSIWETGLVKEFIKAYDAFFPAMDDPEVMDEVLVFLQQKGEQYKLSFKDSATGIRKNIEDGILKEVYPNVKNANIFGNNGFHQSALALAAVVYDTLPETKEWLDFNFQSGGLLSNPYRVTGGNILAGLVNTVDRDGHGNEGSPGYNRLWISSFLEVANILEGYDKYPEADLYQNVKFRKMFSAMYPLTMLERYTPSIGDTAAAGNPVHVLDLAQMIRAYEVYREPIFAQLAYFLNNYRASGIHGDVFTENPEQIGKDIEAVIAEIGPLDLESTNLSGFGYAGLRDGFKTVPQYGESLFFMDMEVIESTIGYRFFDSNSTVQLEANEPGHSITFAFPVTAAGEYDVLLRPWRAPSYARYNVYIDDQFVKEVDFFGSSKELELLGTLTLEEGKHQISFRYSGITDGASNYKMGVTELRLQEPQDDDQPEPVDTQRGMWMYYGVSSGHGHRDTLNLGIHAFGLDLAPDLGYPKFADAVDMHRAQWMNNTISHNTVVVNKRKMATQVVSLPKHVDLNGGRVQLIDVEAPKVYPQTSQFRRTSAMIRVDGDNSYIVDFFKVQGGSDHHFSFHSMEGEVTTEGLDLIPQADESGQYVGTYAGPDVPFGQRVDDVDGPGYMGSGFHWLKDVDRAQNPTAPFSVDWNVKDTWNIYGGGAGANTDVHLRLTMLTPLDDAALADGLPPDNKPGNPKEIRYFIGHRSGTNLDSLFTSVIEPYKGSRFVQSIEKAEVRQGENEADGSKVQAVKVVLENGRTDYIVYSLDSSQEYIIDDQFRFQGFFGLYSVMDGKQEYAYVHDGTAIRPLDSEAEPVRARLTGTVTDFTRELSVSNELLVTMDLEGMQPEDLIGKWLFVENDQVRNAAYQIRGIEGLGGNQYSLKLGDITLIRSFANVNDFSKGYIYDIAPGAAFVIPLSHEQGAVPEPVTLEAVAWQLEEYISSGDILKPLTVQLRNSLKQAAHHLGKQHLPQASKSLEDFLKHMNNPAHRDKISEAAMAKLGADVQTLIAGLE</sequence>
<feature type="domain" description="BIG2" evidence="2">
    <location>
        <begin position="280"/>
        <end position="362"/>
    </location>
</feature>
<dbReference type="InterPro" id="IPR012480">
    <property type="entry name" value="Hepar_II_III_C"/>
</dbReference>
<dbReference type="Gene3D" id="2.60.40.1080">
    <property type="match status" value="2"/>
</dbReference>
<dbReference type="Proteomes" id="UP001597120">
    <property type="component" value="Unassembled WGS sequence"/>
</dbReference>
<dbReference type="SMART" id="SM00635">
    <property type="entry name" value="BID_2"/>
    <property type="match status" value="2"/>
</dbReference>
<gene>
    <name evidence="3" type="ORF">ACFQ03_04880</name>
</gene>
<dbReference type="InterPro" id="IPR003343">
    <property type="entry name" value="Big_2"/>
</dbReference>
<keyword evidence="4" id="KW-1185">Reference proteome</keyword>
<feature type="domain" description="BIG2" evidence="2">
    <location>
        <begin position="199"/>
        <end position="271"/>
    </location>
</feature>
<evidence type="ECO:0000259" key="2">
    <source>
        <dbReference type="SMART" id="SM00635"/>
    </source>
</evidence>
<dbReference type="InterPro" id="IPR008929">
    <property type="entry name" value="Chondroitin_lyas"/>
</dbReference>
<dbReference type="Gene3D" id="1.50.10.100">
    <property type="entry name" value="Chondroitin AC/alginate lyase"/>
    <property type="match status" value="1"/>
</dbReference>
<accession>A0ABW3D7U7</accession>
<proteinExistence type="predicted"/>
<reference evidence="4" key="1">
    <citation type="journal article" date="2019" name="Int. J. Syst. Evol. Microbiol.">
        <title>The Global Catalogue of Microorganisms (GCM) 10K type strain sequencing project: providing services to taxonomists for standard genome sequencing and annotation.</title>
        <authorList>
            <consortium name="The Broad Institute Genomics Platform"/>
            <consortium name="The Broad Institute Genome Sequencing Center for Infectious Disease"/>
            <person name="Wu L."/>
            <person name="Ma J."/>
        </authorList>
    </citation>
    <scope>NUCLEOTIDE SEQUENCE [LARGE SCALE GENOMIC DNA]</scope>
    <source>
        <strain evidence="4">CCUG 57263</strain>
    </source>
</reference>
<organism evidence="3 4">
    <name type="scientific">Paenibacillus residui</name>
    <dbReference type="NCBI Taxonomy" id="629724"/>
    <lineage>
        <taxon>Bacteria</taxon>
        <taxon>Bacillati</taxon>
        <taxon>Bacillota</taxon>
        <taxon>Bacilli</taxon>
        <taxon>Bacillales</taxon>
        <taxon>Paenibacillaceae</taxon>
        <taxon>Paenibacillus</taxon>
    </lineage>
</organism>
<dbReference type="EMBL" id="JBHTIU010000013">
    <property type="protein sequence ID" value="MFD0868472.1"/>
    <property type="molecule type" value="Genomic_DNA"/>
</dbReference>
<name>A0ABW3D7U7_9BACL</name>
<dbReference type="SUPFAM" id="SSF48230">
    <property type="entry name" value="Chondroitin AC/alginate lyase"/>
    <property type="match status" value="1"/>
</dbReference>
<dbReference type="Gene3D" id="2.70.98.70">
    <property type="match status" value="1"/>
</dbReference>
<comment type="caution">
    <text evidence="3">The sequence shown here is derived from an EMBL/GenBank/DDBJ whole genome shotgun (WGS) entry which is preliminary data.</text>
</comment>
<evidence type="ECO:0000256" key="1">
    <source>
        <dbReference type="ARBA" id="ARBA00004196"/>
    </source>
</evidence>
<dbReference type="Pfam" id="PF22888">
    <property type="entry name" value="FIMAH"/>
    <property type="match status" value="1"/>
</dbReference>
<protein>
    <submittedName>
        <fullName evidence="3">FIMAH domain-containing protein</fullName>
    </submittedName>
</protein>